<feature type="transmembrane region" description="Helical" evidence="5">
    <location>
        <begin position="233"/>
        <end position="250"/>
    </location>
</feature>
<proteinExistence type="predicted"/>
<dbReference type="InterPro" id="IPR006694">
    <property type="entry name" value="Fatty_acid_hydroxylase"/>
</dbReference>
<comment type="subcellular location">
    <subcellularLocation>
        <location evidence="1">Membrane</location>
    </subcellularLocation>
</comment>
<accession>A0A7S2RYA1</accession>
<dbReference type="PANTHER" id="PTHR11863">
    <property type="entry name" value="STEROL DESATURASE"/>
    <property type="match status" value="1"/>
</dbReference>
<feature type="transmembrane region" description="Helical" evidence="5">
    <location>
        <begin position="293"/>
        <end position="317"/>
    </location>
</feature>
<dbReference type="InterPro" id="IPR050307">
    <property type="entry name" value="Sterol_Desaturase_Related"/>
</dbReference>
<dbReference type="GO" id="GO:0008610">
    <property type="term" value="P:lipid biosynthetic process"/>
    <property type="evidence" value="ECO:0007669"/>
    <property type="project" value="InterPro"/>
</dbReference>
<sequence>MNDPSQHKFEGEGMLGALHKFFYPPTSKYFWYRRGKVKQSPLSTKYLRFLVLTATMSVAGSGAVMFGIMLLISLMMSEWFSITRTHTSLILSAFAEHKITNITQAPMYQNASYVAEKALQHDLQTSEYMKTLISDPYFIVSWMFTAGTSTLLIYYYCASALHNQYYVDRRDEAEQWKCQPKKFPTDALFLEEQLTGCFNGFVSGFAGTGLFFYHLNYPFLKFHYTMELGWGRFMQDCCLVYLWIDFYSYWMHRTLHHRFFYKRIHKWHHRYKQPTAFGAFAIHPIEYIAFQTAGIWCAAIFPMHVMAFLVVVTGIAYENMKDHSGVHFEGTLFWFPGTLYHDDHHQYFHLNFGVTLILWDWLFGTLRQKDRHYNENTYVGEQDKKVQ</sequence>
<dbReference type="GO" id="GO:0005506">
    <property type="term" value="F:iron ion binding"/>
    <property type="evidence" value="ECO:0007669"/>
    <property type="project" value="InterPro"/>
</dbReference>
<dbReference type="AlphaFoldDB" id="A0A7S2RYA1"/>
<feature type="domain" description="Fatty acid hydroxylase" evidence="6">
    <location>
        <begin position="238"/>
        <end position="365"/>
    </location>
</feature>
<feature type="transmembrane region" description="Helical" evidence="5">
    <location>
        <begin position="137"/>
        <end position="157"/>
    </location>
</feature>
<evidence type="ECO:0000256" key="4">
    <source>
        <dbReference type="ARBA" id="ARBA00023136"/>
    </source>
</evidence>
<evidence type="ECO:0000259" key="6">
    <source>
        <dbReference type="Pfam" id="PF04116"/>
    </source>
</evidence>
<dbReference type="GO" id="GO:0016020">
    <property type="term" value="C:membrane"/>
    <property type="evidence" value="ECO:0007669"/>
    <property type="project" value="UniProtKB-SubCell"/>
</dbReference>
<keyword evidence="4 5" id="KW-0472">Membrane</keyword>
<evidence type="ECO:0000256" key="2">
    <source>
        <dbReference type="ARBA" id="ARBA00022692"/>
    </source>
</evidence>
<feature type="transmembrane region" description="Helical" evidence="5">
    <location>
        <begin position="346"/>
        <end position="363"/>
    </location>
</feature>
<reference evidence="7" key="1">
    <citation type="submission" date="2021-01" db="EMBL/GenBank/DDBJ databases">
        <authorList>
            <person name="Corre E."/>
            <person name="Pelletier E."/>
            <person name="Niang G."/>
            <person name="Scheremetjew M."/>
            <person name="Finn R."/>
            <person name="Kale V."/>
            <person name="Holt S."/>
            <person name="Cochrane G."/>
            <person name="Meng A."/>
            <person name="Brown T."/>
            <person name="Cohen L."/>
        </authorList>
    </citation>
    <scope>NUCLEOTIDE SEQUENCE</scope>
    <source>
        <strain evidence="7">NY070348D</strain>
    </source>
</reference>
<name>A0A7S2RYA1_9STRA</name>
<evidence type="ECO:0000256" key="5">
    <source>
        <dbReference type="SAM" id="Phobius"/>
    </source>
</evidence>
<protein>
    <recommendedName>
        <fullName evidence="6">Fatty acid hydroxylase domain-containing protein</fullName>
    </recommendedName>
</protein>
<keyword evidence="3 5" id="KW-1133">Transmembrane helix</keyword>
<evidence type="ECO:0000256" key="1">
    <source>
        <dbReference type="ARBA" id="ARBA00004370"/>
    </source>
</evidence>
<evidence type="ECO:0000313" key="7">
    <source>
        <dbReference type="EMBL" id="CAD9684066.1"/>
    </source>
</evidence>
<dbReference type="GO" id="GO:0016491">
    <property type="term" value="F:oxidoreductase activity"/>
    <property type="evidence" value="ECO:0007669"/>
    <property type="project" value="InterPro"/>
</dbReference>
<keyword evidence="2 5" id="KW-0812">Transmembrane</keyword>
<feature type="transmembrane region" description="Helical" evidence="5">
    <location>
        <begin position="194"/>
        <end position="213"/>
    </location>
</feature>
<dbReference type="EMBL" id="HBHK01013204">
    <property type="protein sequence ID" value="CAD9684066.1"/>
    <property type="molecule type" value="Transcribed_RNA"/>
</dbReference>
<gene>
    <name evidence="7" type="ORF">QSP1433_LOCUS8301</name>
</gene>
<organism evidence="7">
    <name type="scientific">Mucochytrium quahogii</name>
    <dbReference type="NCBI Taxonomy" id="96639"/>
    <lineage>
        <taxon>Eukaryota</taxon>
        <taxon>Sar</taxon>
        <taxon>Stramenopiles</taxon>
        <taxon>Bigyra</taxon>
        <taxon>Labyrinthulomycetes</taxon>
        <taxon>Thraustochytrida</taxon>
        <taxon>Thraustochytriidae</taxon>
        <taxon>Mucochytrium</taxon>
    </lineage>
</organism>
<feature type="transmembrane region" description="Helical" evidence="5">
    <location>
        <begin position="46"/>
        <end position="72"/>
    </location>
</feature>
<evidence type="ECO:0000256" key="3">
    <source>
        <dbReference type="ARBA" id="ARBA00022989"/>
    </source>
</evidence>
<dbReference type="Pfam" id="PF04116">
    <property type="entry name" value="FA_hydroxylase"/>
    <property type="match status" value="1"/>
</dbReference>